<gene>
    <name evidence="1" type="ORF">GL300_07180</name>
</gene>
<evidence type="ECO:0000313" key="2">
    <source>
        <dbReference type="Proteomes" id="UP000449846"/>
    </source>
</evidence>
<reference evidence="1 2" key="1">
    <citation type="submission" date="2019-11" db="EMBL/GenBank/DDBJ databases">
        <authorList>
            <person name="Dong K."/>
        </authorList>
    </citation>
    <scope>NUCLEOTIDE SEQUENCE [LARGE SCALE GENOMIC DNA]</scope>
    <source>
        <strain evidence="1 2">NBRC 112902</strain>
    </source>
</reference>
<comment type="caution">
    <text evidence="1">The sequence shown here is derived from an EMBL/GenBank/DDBJ whole genome shotgun (WGS) entry which is preliminary data.</text>
</comment>
<proteinExistence type="predicted"/>
<dbReference type="OrthoDB" id="7776405at2"/>
<protein>
    <submittedName>
        <fullName evidence="1">Uncharacterized protein</fullName>
    </submittedName>
</protein>
<dbReference type="RefSeq" id="WP_155038919.1">
    <property type="nucleotide sequence ID" value="NZ_WMIG01000002.1"/>
</dbReference>
<sequence>MSAAIKDDTGLPEGVTERLATFAEWTNTTLFPADKVVVECDGGHTFSSEFLAYAQEVGMSLDWAYSGDAMGLVMRAHNAAREGRA</sequence>
<dbReference type="EMBL" id="WMIG01000002">
    <property type="protein sequence ID" value="MTH58992.1"/>
    <property type="molecule type" value="Genomic_DNA"/>
</dbReference>
<dbReference type="AlphaFoldDB" id="A0A844HMW2"/>
<dbReference type="Proteomes" id="UP000449846">
    <property type="component" value="Unassembled WGS sequence"/>
</dbReference>
<accession>A0A844HMW2</accession>
<keyword evidence="2" id="KW-1185">Reference proteome</keyword>
<evidence type="ECO:0000313" key="1">
    <source>
        <dbReference type="EMBL" id="MTH58992.1"/>
    </source>
</evidence>
<organism evidence="1 2">
    <name type="scientific">Paracoccus litorisediminis</name>
    <dbReference type="NCBI Taxonomy" id="2006130"/>
    <lineage>
        <taxon>Bacteria</taxon>
        <taxon>Pseudomonadati</taxon>
        <taxon>Pseudomonadota</taxon>
        <taxon>Alphaproteobacteria</taxon>
        <taxon>Rhodobacterales</taxon>
        <taxon>Paracoccaceae</taxon>
        <taxon>Paracoccus</taxon>
    </lineage>
</organism>
<name>A0A844HMW2_9RHOB</name>